<comment type="similarity">
    <text evidence="1">Belongs to the glycosyltransferase 2 family.</text>
</comment>
<keyword evidence="4" id="KW-0812">Transmembrane</keyword>
<name>A0AAE3FEX8_9BACT</name>
<feature type="transmembrane region" description="Helical" evidence="4">
    <location>
        <begin position="16"/>
        <end position="35"/>
    </location>
</feature>
<accession>A0AAE3FEX8</accession>
<dbReference type="Gene3D" id="3.90.550.10">
    <property type="entry name" value="Spore Coat Polysaccharide Biosynthesis Protein SpsA, Chain A"/>
    <property type="match status" value="1"/>
</dbReference>
<evidence type="ECO:0000256" key="2">
    <source>
        <dbReference type="ARBA" id="ARBA00022676"/>
    </source>
</evidence>
<feature type="transmembrane region" description="Helical" evidence="4">
    <location>
        <begin position="342"/>
        <end position="366"/>
    </location>
</feature>
<feature type="transmembrane region" description="Helical" evidence="4">
    <location>
        <begin position="381"/>
        <end position="403"/>
    </location>
</feature>
<keyword evidence="2" id="KW-0328">Glycosyltransferase</keyword>
<dbReference type="InterPro" id="IPR029044">
    <property type="entry name" value="Nucleotide-diphossugar_trans"/>
</dbReference>
<keyword evidence="3" id="KW-0808">Transferase</keyword>
<dbReference type="AlphaFoldDB" id="A0AAE3FEX8"/>
<evidence type="ECO:0000313" key="6">
    <source>
        <dbReference type="Proteomes" id="UP001139365"/>
    </source>
</evidence>
<feature type="transmembrane region" description="Helical" evidence="4">
    <location>
        <begin position="304"/>
        <end position="330"/>
    </location>
</feature>
<dbReference type="EMBL" id="JALEMU010000010">
    <property type="protein sequence ID" value="MCI5754737.1"/>
    <property type="molecule type" value="Genomic_DNA"/>
</dbReference>
<evidence type="ECO:0000256" key="3">
    <source>
        <dbReference type="ARBA" id="ARBA00022679"/>
    </source>
</evidence>
<dbReference type="CDD" id="cd06438">
    <property type="entry name" value="EpsO_like"/>
    <property type="match status" value="1"/>
</dbReference>
<sequence>MLISAAIAVIKTIQKLIGFLLSFHAVYFITGLFTTRKFPPAKKQHKYAVLVAARNEEKVIGNLIDSIHMQDYPSELVTVFVVADNCTDRTAGIARERGALCYERQDPDHRTKGFALQYLVKCIDRDYGVDSYEGYFIFDADNLLKGDYITRMNEAFDAGEKIVTSYRNTKNFGDNWISASYALHWMRTQRTEHRARSVFRLATRIQGTGFLFANEIIKNGWNYTSLTEDRAFCADAVVNGYRISYNNDAEFYDEQPTDLKIAMRQRIRWSKGHIQAFAESGGKLFAGIFRFFGRLRSFMCYDMFFIVTPVSLVSMFCRWSAVILAIAQVFADGGRFSAALAIALWALYNFLIGSFGMVAQAVYVFIAERRHIPPIRWYKKVFYSLTFPIFDIIGRISLIVALFRKVEWKPIPHDKAVAINELSVKK</sequence>
<dbReference type="PANTHER" id="PTHR43630">
    <property type="entry name" value="POLY-BETA-1,6-N-ACETYL-D-GLUCOSAMINE SYNTHASE"/>
    <property type="match status" value="1"/>
</dbReference>
<comment type="caution">
    <text evidence="5">The sequence shown here is derived from an EMBL/GenBank/DDBJ whole genome shotgun (WGS) entry which is preliminary data.</text>
</comment>
<evidence type="ECO:0000313" key="5">
    <source>
        <dbReference type="EMBL" id="MCI5754737.1"/>
    </source>
</evidence>
<dbReference type="GO" id="GO:0016757">
    <property type="term" value="F:glycosyltransferase activity"/>
    <property type="evidence" value="ECO:0007669"/>
    <property type="project" value="UniProtKB-KW"/>
</dbReference>
<dbReference type="SUPFAM" id="SSF53448">
    <property type="entry name" value="Nucleotide-diphospho-sugar transferases"/>
    <property type="match status" value="1"/>
</dbReference>
<dbReference type="Pfam" id="PF13641">
    <property type="entry name" value="Glyco_tranf_2_3"/>
    <property type="match status" value="1"/>
</dbReference>
<proteinExistence type="inferred from homology"/>
<dbReference type="PANTHER" id="PTHR43630:SF1">
    <property type="entry name" value="POLY-BETA-1,6-N-ACETYL-D-GLUCOSAMINE SYNTHASE"/>
    <property type="match status" value="1"/>
</dbReference>
<evidence type="ECO:0000256" key="1">
    <source>
        <dbReference type="ARBA" id="ARBA00006739"/>
    </source>
</evidence>
<dbReference type="Proteomes" id="UP001139365">
    <property type="component" value="Unassembled WGS sequence"/>
</dbReference>
<gene>
    <name evidence="5" type="ORF">MR241_00400</name>
</gene>
<evidence type="ECO:0000256" key="4">
    <source>
        <dbReference type="SAM" id="Phobius"/>
    </source>
</evidence>
<reference evidence="5 6" key="1">
    <citation type="submission" date="2022-03" db="EMBL/GenBank/DDBJ databases">
        <title>Metagenome-assembled genomes from swine fecal metagenomes.</title>
        <authorList>
            <person name="Holman D.B."/>
            <person name="Kommadath A."/>
        </authorList>
    </citation>
    <scope>NUCLEOTIDE SEQUENCE [LARGE SCALE GENOMIC DNA]</scope>
    <source>
        <strain evidence="5">SUG147</strain>
    </source>
</reference>
<keyword evidence="4" id="KW-1133">Transmembrane helix</keyword>
<protein>
    <submittedName>
        <fullName evidence="5">Glycosyltransferase family 2 protein</fullName>
    </submittedName>
</protein>
<keyword evidence="4" id="KW-0472">Membrane</keyword>
<organism evidence="5 6">
    <name type="scientific">Candidatus Colimorpha enterica</name>
    <dbReference type="NCBI Taxonomy" id="3083063"/>
    <lineage>
        <taxon>Bacteria</taxon>
        <taxon>Pseudomonadati</taxon>
        <taxon>Bacteroidota</taxon>
        <taxon>Bacteroidia</taxon>
        <taxon>Bacteroidales</taxon>
        <taxon>Candidatus Colimorpha</taxon>
    </lineage>
</organism>